<dbReference type="SMART" id="SM00849">
    <property type="entry name" value="Lactamase_B"/>
    <property type="match status" value="1"/>
</dbReference>
<dbReference type="CDD" id="cd16282">
    <property type="entry name" value="metallo-hydrolase-like_MBL-fold"/>
    <property type="match status" value="1"/>
</dbReference>
<reference evidence="2 3" key="1">
    <citation type="submission" date="2020-08" db="EMBL/GenBank/DDBJ databases">
        <title>Sequencing the genomes of 1000 actinobacteria strains.</title>
        <authorList>
            <person name="Klenk H.-P."/>
        </authorList>
    </citation>
    <scope>NUCLEOTIDE SEQUENCE [LARGE SCALE GENOMIC DNA]</scope>
    <source>
        <strain evidence="2 3">DSM 46887</strain>
    </source>
</reference>
<evidence type="ECO:0000259" key="1">
    <source>
        <dbReference type="SMART" id="SM00849"/>
    </source>
</evidence>
<comment type="caution">
    <text evidence="2">The sequence shown here is derived from an EMBL/GenBank/DDBJ whole genome shotgun (WGS) entry which is preliminary data.</text>
</comment>
<gene>
    <name evidence="2" type="ORF">F4562_006240</name>
</gene>
<dbReference type="SUPFAM" id="SSF56281">
    <property type="entry name" value="Metallo-hydrolase/oxidoreductase"/>
    <property type="match status" value="1"/>
</dbReference>
<feature type="domain" description="Metallo-beta-lactamase" evidence="1">
    <location>
        <begin position="36"/>
        <end position="216"/>
    </location>
</feature>
<dbReference type="Gene3D" id="3.60.15.10">
    <property type="entry name" value="Ribonuclease Z/Hydroxyacylglutathione hydrolase-like"/>
    <property type="match status" value="1"/>
</dbReference>
<evidence type="ECO:0000313" key="2">
    <source>
        <dbReference type="EMBL" id="MBB5823178.1"/>
    </source>
</evidence>
<proteinExistence type="predicted"/>
<name>A0A7W9IN44_9ACTN</name>
<organism evidence="2 3">
    <name type="scientific">Streptosporangium becharense</name>
    <dbReference type="NCBI Taxonomy" id="1816182"/>
    <lineage>
        <taxon>Bacteria</taxon>
        <taxon>Bacillati</taxon>
        <taxon>Actinomycetota</taxon>
        <taxon>Actinomycetes</taxon>
        <taxon>Streptosporangiales</taxon>
        <taxon>Streptosporangiaceae</taxon>
        <taxon>Streptosporangium</taxon>
    </lineage>
</organism>
<sequence>MMRVPGHGTASAYGAAVERLDRGVFAYVQPDGGWCLNNAGFVVGEREVLLVDTAATEGRARALRDAVAAVTPLPVGTVVNTHSHGDHTFGNHLFTPRATVIAHELARTEMVERGLALREMWPGVEWGDIRVEPPAVTFRDALTVHLGDRRVEVFHVGPAHTTNDVVVWLPAERVLFAGDLVLSGCTPFVLMGSVQGLSAAVARLRALEPEVVVCGHGSLRGPDVFDETQAYLTWLSEVARTGLAAGLPPLEAARRAELGPFAALLDAERLVANLHRAYAEECGLPAGARIPSAPVMREMVAYNGGSPLRCTA</sequence>
<dbReference type="InterPro" id="IPR050855">
    <property type="entry name" value="NDM-1-like"/>
</dbReference>
<keyword evidence="2" id="KW-0456">Lyase</keyword>
<dbReference type="Proteomes" id="UP000540685">
    <property type="component" value="Unassembled WGS sequence"/>
</dbReference>
<dbReference type="EMBL" id="JACHMP010000001">
    <property type="protein sequence ID" value="MBB5823178.1"/>
    <property type="molecule type" value="Genomic_DNA"/>
</dbReference>
<keyword evidence="3" id="KW-1185">Reference proteome</keyword>
<dbReference type="EC" id="4.-.-.-" evidence="2"/>
<protein>
    <submittedName>
        <fullName evidence="2">Cyclase</fullName>
        <ecNumber evidence="2">4.-.-.-</ecNumber>
    </submittedName>
</protein>
<dbReference type="PANTHER" id="PTHR42951">
    <property type="entry name" value="METALLO-BETA-LACTAMASE DOMAIN-CONTAINING"/>
    <property type="match status" value="1"/>
</dbReference>
<dbReference type="Pfam" id="PF00753">
    <property type="entry name" value="Lactamase_B"/>
    <property type="match status" value="1"/>
</dbReference>
<dbReference type="InterPro" id="IPR001279">
    <property type="entry name" value="Metallo-B-lactamas"/>
</dbReference>
<dbReference type="PANTHER" id="PTHR42951:SF4">
    <property type="entry name" value="ACYL-COENZYME A THIOESTERASE MBLAC2"/>
    <property type="match status" value="1"/>
</dbReference>
<evidence type="ECO:0000313" key="3">
    <source>
        <dbReference type="Proteomes" id="UP000540685"/>
    </source>
</evidence>
<accession>A0A7W9IN44</accession>
<dbReference type="GO" id="GO:0016829">
    <property type="term" value="F:lyase activity"/>
    <property type="evidence" value="ECO:0007669"/>
    <property type="project" value="UniProtKB-KW"/>
</dbReference>
<dbReference type="InterPro" id="IPR036866">
    <property type="entry name" value="RibonucZ/Hydroxyglut_hydro"/>
</dbReference>
<dbReference type="AlphaFoldDB" id="A0A7W9IN44"/>